<dbReference type="PROSITE" id="PS50860">
    <property type="entry name" value="AA_TRNA_LIGASE_II_ALA"/>
    <property type="match status" value="1"/>
</dbReference>
<dbReference type="RefSeq" id="WP_006300953.1">
    <property type="nucleotide sequence ID" value="NZ_CM001022.1"/>
</dbReference>
<dbReference type="Pfam" id="PF07973">
    <property type="entry name" value="tRNA_SAD"/>
    <property type="match status" value="1"/>
</dbReference>
<keyword evidence="8 12" id="KW-0067">ATP-binding</keyword>
<dbReference type="InterPro" id="IPR045864">
    <property type="entry name" value="aa-tRNA-synth_II/BPL/LPL"/>
</dbReference>
<dbReference type="SUPFAM" id="SSF55186">
    <property type="entry name" value="ThrRS/AlaRS common domain"/>
    <property type="match status" value="1"/>
</dbReference>
<dbReference type="GO" id="GO:0004813">
    <property type="term" value="F:alanine-tRNA ligase activity"/>
    <property type="evidence" value="ECO:0007669"/>
    <property type="project" value="UniProtKB-UniRule"/>
</dbReference>
<comment type="catalytic activity">
    <reaction evidence="12">
        <text>tRNA(Ala) + L-alanine + ATP = L-alanyl-tRNA(Ala) + AMP + diphosphate</text>
        <dbReference type="Rhea" id="RHEA:12540"/>
        <dbReference type="Rhea" id="RHEA-COMP:9657"/>
        <dbReference type="Rhea" id="RHEA-COMP:9923"/>
        <dbReference type="ChEBI" id="CHEBI:30616"/>
        <dbReference type="ChEBI" id="CHEBI:33019"/>
        <dbReference type="ChEBI" id="CHEBI:57972"/>
        <dbReference type="ChEBI" id="CHEBI:78442"/>
        <dbReference type="ChEBI" id="CHEBI:78497"/>
        <dbReference type="ChEBI" id="CHEBI:456215"/>
        <dbReference type="EC" id="6.1.1.7"/>
    </reaction>
</comment>
<dbReference type="GO" id="GO:0005829">
    <property type="term" value="C:cytosol"/>
    <property type="evidence" value="ECO:0007669"/>
    <property type="project" value="TreeGrafter"/>
</dbReference>
<evidence type="ECO:0000256" key="6">
    <source>
        <dbReference type="ARBA" id="ARBA00022741"/>
    </source>
</evidence>
<evidence type="ECO:0000313" key="14">
    <source>
        <dbReference type="EMBL" id="EFQ23750.1"/>
    </source>
</evidence>
<name>E3CZ79_9BACT</name>
<keyword evidence="5 12" id="KW-0479">Metal-binding</keyword>
<dbReference type="InterPro" id="IPR018164">
    <property type="entry name" value="Ala-tRNA-synth_IIc_N"/>
</dbReference>
<dbReference type="NCBIfam" id="TIGR00344">
    <property type="entry name" value="alaS"/>
    <property type="match status" value="1"/>
</dbReference>
<dbReference type="HOGENOM" id="CLU_004485_1_1_0"/>
<evidence type="ECO:0000256" key="7">
    <source>
        <dbReference type="ARBA" id="ARBA00022833"/>
    </source>
</evidence>
<dbReference type="CDD" id="cd00673">
    <property type="entry name" value="AlaRS_core"/>
    <property type="match status" value="1"/>
</dbReference>
<dbReference type="GO" id="GO:0000049">
    <property type="term" value="F:tRNA binding"/>
    <property type="evidence" value="ECO:0007669"/>
    <property type="project" value="UniProtKB-KW"/>
</dbReference>
<dbReference type="SUPFAM" id="SSF55681">
    <property type="entry name" value="Class II aaRS and biotin synthetases"/>
    <property type="match status" value="1"/>
</dbReference>
<dbReference type="SUPFAM" id="SSF50447">
    <property type="entry name" value="Translation proteins"/>
    <property type="match status" value="1"/>
</dbReference>
<evidence type="ECO:0000259" key="13">
    <source>
        <dbReference type="PROSITE" id="PS50860"/>
    </source>
</evidence>
<dbReference type="Pfam" id="PF02272">
    <property type="entry name" value="DHHA1"/>
    <property type="match status" value="1"/>
</dbReference>
<dbReference type="OrthoDB" id="9803884at2"/>
<dbReference type="GO" id="GO:0008270">
    <property type="term" value="F:zinc ion binding"/>
    <property type="evidence" value="ECO:0007669"/>
    <property type="project" value="UniProtKB-UniRule"/>
</dbReference>
<dbReference type="FunFam" id="2.40.30.130:FF:000001">
    <property type="entry name" value="Alanine--tRNA ligase"/>
    <property type="match status" value="1"/>
</dbReference>
<dbReference type="GO" id="GO:0005524">
    <property type="term" value="F:ATP binding"/>
    <property type="evidence" value="ECO:0007669"/>
    <property type="project" value="UniProtKB-UniRule"/>
</dbReference>
<evidence type="ECO:0000256" key="11">
    <source>
        <dbReference type="ARBA" id="ARBA00023146"/>
    </source>
</evidence>
<evidence type="ECO:0000256" key="8">
    <source>
        <dbReference type="ARBA" id="ARBA00022840"/>
    </source>
</evidence>
<dbReference type="InterPro" id="IPR003156">
    <property type="entry name" value="DHHA1_dom"/>
</dbReference>
<keyword evidence="15" id="KW-1185">Reference proteome</keyword>
<dbReference type="FunFam" id="3.30.930.10:FF:000004">
    <property type="entry name" value="Alanine--tRNA ligase"/>
    <property type="match status" value="1"/>
</dbReference>
<dbReference type="Gene3D" id="2.40.30.130">
    <property type="match status" value="1"/>
</dbReference>
<dbReference type="PANTHER" id="PTHR11777:SF9">
    <property type="entry name" value="ALANINE--TRNA LIGASE, CYTOPLASMIC"/>
    <property type="match status" value="1"/>
</dbReference>
<dbReference type="InterPro" id="IPR012947">
    <property type="entry name" value="tRNA_SAD"/>
</dbReference>
<dbReference type="FunFam" id="3.30.54.20:FF:000001">
    <property type="entry name" value="Alanine--tRNA ligase"/>
    <property type="match status" value="1"/>
</dbReference>
<dbReference type="EMBL" id="CM001022">
    <property type="protein sequence ID" value="EFQ23750.1"/>
    <property type="molecule type" value="Genomic_DNA"/>
</dbReference>
<dbReference type="Gene3D" id="3.30.980.10">
    <property type="entry name" value="Threonyl-trna Synthetase, Chain A, domain 2"/>
    <property type="match status" value="1"/>
</dbReference>
<dbReference type="FunFam" id="3.10.310.40:FF:000001">
    <property type="entry name" value="Alanine--tRNA ligase"/>
    <property type="match status" value="1"/>
</dbReference>
<keyword evidence="12" id="KW-0963">Cytoplasm</keyword>
<dbReference type="Gene3D" id="3.10.310.40">
    <property type="match status" value="1"/>
</dbReference>
<protein>
    <recommendedName>
        <fullName evidence="12">Alanine--tRNA ligase</fullName>
        <ecNumber evidence="12">6.1.1.7</ecNumber>
    </recommendedName>
    <alternativeName>
        <fullName evidence="12">Alanyl-tRNA synthetase</fullName>
        <shortName evidence="12">AlaRS</shortName>
    </alternativeName>
</protein>
<reference evidence="14 15" key="1">
    <citation type="journal article" date="2010" name="Stand. Genomic Sci.">
        <title>Non-contiguous finished genome sequence of Aminomonas paucivorans type strain (GLU-3).</title>
        <authorList>
            <person name="Pitluck S."/>
            <person name="Yasawong M."/>
            <person name="Held B."/>
            <person name="Lapidus A."/>
            <person name="Nolan M."/>
            <person name="Copeland A."/>
            <person name="Lucas S."/>
            <person name="Del Rio T.G."/>
            <person name="Tice H."/>
            <person name="Cheng J.F."/>
            <person name="Chertkov O."/>
            <person name="Goodwin L."/>
            <person name="Tapia R."/>
            <person name="Han C."/>
            <person name="Liolios K."/>
            <person name="Ivanova N."/>
            <person name="Mavromatis K."/>
            <person name="Ovchinnikova G."/>
            <person name="Pati A."/>
            <person name="Chen A."/>
            <person name="Palaniappan K."/>
            <person name="Land M."/>
            <person name="Hauser L."/>
            <person name="Chang Y.J."/>
            <person name="Jeffries C.D."/>
            <person name="Pukall R."/>
            <person name="Spring S."/>
            <person name="Rohde M."/>
            <person name="Sikorski J."/>
            <person name="Goker M."/>
            <person name="Woyke T."/>
            <person name="Bristow J."/>
            <person name="Eisen J.A."/>
            <person name="Markowitz V."/>
            <person name="Hugenholtz P."/>
            <person name="Kyrpides N.C."/>
            <person name="Klenk H.P."/>
        </authorList>
    </citation>
    <scope>NUCLEOTIDE SEQUENCE [LARGE SCALE GENOMIC DNA]</scope>
    <source>
        <strain evidence="14 15">DSM 12260</strain>
    </source>
</reference>
<keyword evidence="11 12" id="KW-0030">Aminoacyl-tRNA synthetase</keyword>
<feature type="binding site" evidence="12">
    <location>
        <position position="570"/>
    </location>
    <ligand>
        <name>Zn(2+)</name>
        <dbReference type="ChEBI" id="CHEBI:29105"/>
    </ligand>
</feature>
<keyword evidence="9 12" id="KW-0694">RNA-binding</keyword>
<evidence type="ECO:0000256" key="1">
    <source>
        <dbReference type="ARBA" id="ARBA00004496"/>
    </source>
</evidence>
<dbReference type="InterPro" id="IPR018163">
    <property type="entry name" value="Thr/Ala-tRNA-synth_IIc_edit"/>
</dbReference>
<feature type="binding site" evidence="12">
    <location>
        <position position="566"/>
    </location>
    <ligand>
        <name>Zn(2+)</name>
        <dbReference type="ChEBI" id="CHEBI:29105"/>
    </ligand>
</feature>
<evidence type="ECO:0000256" key="9">
    <source>
        <dbReference type="ARBA" id="ARBA00022884"/>
    </source>
</evidence>
<dbReference type="InterPro" id="IPR009000">
    <property type="entry name" value="Transl_B-barrel_sf"/>
</dbReference>
<dbReference type="PaxDb" id="584708-Apau_1329"/>
<comment type="cofactor">
    <cofactor evidence="12">
        <name>Zn(2+)</name>
        <dbReference type="ChEBI" id="CHEBI:29105"/>
    </cofactor>
    <text evidence="12">Binds 1 zinc ion per subunit.</text>
</comment>
<dbReference type="InterPro" id="IPR023033">
    <property type="entry name" value="Ala_tRNA_ligase_euk/bac"/>
</dbReference>
<keyword evidence="6 12" id="KW-0547">Nucleotide-binding</keyword>
<dbReference type="Gene3D" id="3.30.54.20">
    <property type="match status" value="1"/>
</dbReference>
<dbReference type="GO" id="GO:0006419">
    <property type="term" value="P:alanyl-tRNA aminoacylation"/>
    <property type="evidence" value="ECO:0007669"/>
    <property type="project" value="UniProtKB-UniRule"/>
</dbReference>
<dbReference type="Gene3D" id="3.30.930.10">
    <property type="entry name" value="Bira Bifunctional Protein, Domain 2"/>
    <property type="match status" value="1"/>
</dbReference>
<dbReference type="AlphaFoldDB" id="E3CZ79"/>
<dbReference type="FunFam" id="3.30.980.10:FF:000004">
    <property type="entry name" value="Alanine--tRNA ligase, cytoplasmic"/>
    <property type="match status" value="1"/>
</dbReference>
<evidence type="ECO:0000256" key="12">
    <source>
        <dbReference type="HAMAP-Rule" id="MF_00036"/>
    </source>
</evidence>
<gene>
    <name evidence="12" type="primary">alaS</name>
    <name evidence="14" type="ORF">Apau_1329</name>
</gene>
<feature type="binding site" evidence="12">
    <location>
        <position position="668"/>
    </location>
    <ligand>
        <name>Zn(2+)</name>
        <dbReference type="ChEBI" id="CHEBI:29105"/>
    </ligand>
</feature>
<feature type="binding site" evidence="12">
    <location>
        <position position="672"/>
    </location>
    <ligand>
        <name>Zn(2+)</name>
        <dbReference type="ChEBI" id="CHEBI:29105"/>
    </ligand>
</feature>
<keyword evidence="3 12" id="KW-0820">tRNA-binding</keyword>
<comment type="similarity">
    <text evidence="2 12">Belongs to the class-II aminoacyl-tRNA synthetase family.</text>
</comment>
<dbReference type="PANTHER" id="PTHR11777">
    <property type="entry name" value="ALANYL-TRNA SYNTHETASE"/>
    <property type="match status" value="1"/>
</dbReference>
<dbReference type="SUPFAM" id="SSF101353">
    <property type="entry name" value="Putative anticodon-binding domain of alanyl-tRNA synthetase (AlaRS)"/>
    <property type="match status" value="1"/>
</dbReference>
<dbReference type="SMART" id="SM00863">
    <property type="entry name" value="tRNA_SAD"/>
    <property type="match status" value="1"/>
</dbReference>
<dbReference type="GO" id="GO:0002161">
    <property type="term" value="F:aminoacyl-tRNA deacylase activity"/>
    <property type="evidence" value="ECO:0007669"/>
    <property type="project" value="TreeGrafter"/>
</dbReference>
<keyword evidence="7 12" id="KW-0862">Zinc</keyword>
<keyword evidence="4 12" id="KW-0436">Ligase</keyword>
<comment type="subcellular location">
    <subcellularLocation>
        <location evidence="1 12">Cytoplasm</location>
    </subcellularLocation>
</comment>
<dbReference type="InterPro" id="IPR050058">
    <property type="entry name" value="Ala-tRNA_ligase"/>
</dbReference>
<evidence type="ECO:0000256" key="2">
    <source>
        <dbReference type="ARBA" id="ARBA00008226"/>
    </source>
</evidence>
<comment type="function">
    <text evidence="12">Catalyzes the attachment of alanine to tRNA(Ala) in a two-step reaction: alanine is first activated by ATP to form Ala-AMP and then transferred to the acceptor end of tRNA(Ala). Also edits incorrectly charged Ser-tRNA(Ala) and Gly-tRNA(Ala) via its editing domain.</text>
</comment>
<evidence type="ECO:0000256" key="4">
    <source>
        <dbReference type="ARBA" id="ARBA00022598"/>
    </source>
</evidence>
<evidence type="ECO:0000256" key="3">
    <source>
        <dbReference type="ARBA" id="ARBA00022555"/>
    </source>
</evidence>
<accession>E3CZ79</accession>
<dbReference type="InterPro" id="IPR018162">
    <property type="entry name" value="Ala-tRNA-ligase_IIc_anticod-bd"/>
</dbReference>
<evidence type="ECO:0000313" key="15">
    <source>
        <dbReference type="Proteomes" id="UP000005096"/>
    </source>
</evidence>
<dbReference type="STRING" id="584708.Apau_1329"/>
<dbReference type="InterPro" id="IPR018165">
    <property type="entry name" value="Ala-tRNA-synth_IIc_core"/>
</dbReference>
<evidence type="ECO:0000256" key="10">
    <source>
        <dbReference type="ARBA" id="ARBA00022917"/>
    </source>
</evidence>
<dbReference type="PRINTS" id="PR00980">
    <property type="entry name" value="TRNASYNTHALA"/>
</dbReference>
<dbReference type="HAMAP" id="MF_00036_B">
    <property type="entry name" value="Ala_tRNA_synth_B"/>
    <property type="match status" value="1"/>
</dbReference>
<proteinExistence type="inferred from homology"/>
<feature type="domain" description="Alanyl-transfer RNA synthetases family profile" evidence="13">
    <location>
        <begin position="4"/>
        <end position="711"/>
    </location>
</feature>
<keyword evidence="10 12" id="KW-0648">Protein biosynthesis</keyword>
<sequence>MQWQPAAKLREQFLSYFEEKGSRRYPSFSLVPDDPTLLFTIAGMVPFKPYFLGLKTPEVTRATTAQKCVRTNDIDNVGRTARHHTFFEMLGNFSFGDYFKAEVIPWAWTFLTERVGLDPNRMYATVYRDDDEAADIWRNSVGLAADRVIRLGEEDNFWAAGPVGPCGPCSELLYDQGPAFSCGSPDCAPGCSCDRYLEIWNLVFMQFNRDEAGVLTPLPKKNIDTGMGLERLSSVVQQVKSDFETDLFRPLVDKACSLAGVSYGAGPGSDLAVRVIADHLRATAFMIADGILPSNEGTGYVLRRLLRRAVRFGRLLDLREPFLLELLPQVEATLADPYQELLRYRSTIAQVVDLEERRFGRTLEQGSDLLEQEIGCTKRSGGKELSGEVAFELYDTYGFPVELTEEMCSEAGLSVDQKGFAQAMERQKERARASSKQTCATMGSNAYTELADRQGPTVFLGYEMEEARGTVLALLRDGVLLDRAEEGETAEVVLDRTPFYAERGGQVGDQGTLSGEGLEAEVEDTVHPCGDLVAHRVRIRKGVLLPGATLEARVDGARRGDIRRHHTTTHLLHEALTQVLGDHVRQAGSLVSPEGLRFDYNHFAPLTPEQIQEVEDRVNEQVLKNLPVTTRETDLETAKALGAKALFEEKYGERVRVVSVEGYSTELCGGTHVCATGEIGLVKVHKDEGIGAGLRRIQATSGRASLRWSQEVSTVLRDVTSLLTVDPDALCEKTASLLEEHKALERKWRQALLQTELMRLDAVVMGRKRVGDVEVVISFYEDLDTDLLRQIGDQVKGRFPSSVSVLATKNAEKFLVVIMATDEAVAKGVHAGKLAKSLGALLGCNGGGKPQMAQVGGKFTTPLKGPLESVPQMVAEQMKG</sequence>
<dbReference type="EC" id="6.1.1.7" evidence="12"/>
<comment type="domain">
    <text evidence="12">Consists of three domains; the N-terminal catalytic domain, the editing domain and the C-terminal C-Ala domain. The editing domain removes incorrectly charged amino acids, while the C-Ala domain, along with tRNA(Ala), serves as a bridge to cooperatively bring together the editing and aminoacylation centers thus stimulating deacylation of misacylated tRNAs.</text>
</comment>
<dbReference type="InterPro" id="IPR002318">
    <property type="entry name" value="Ala-tRNA-lgiase_IIc"/>
</dbReference>
<dbReference type="Proteomes" id="UP000005096">
    <property type="component" value="Chromosome"/>
</dbReference>
<dbReference type="Pfam" id="PF01411">
    <property type="entry name" value="tRNA-synt_2c"/>
    <property type="match status" value="1"/>
</dbReference>
<evidence type="ECO:0000256" key="5">
    <source>
        <dbReference type="ARBA" id="ARBA00022723"/>
    </source>
</evidence>
<dbReference type="eggNOG" id="COG0013">
    <property type="taxonomic scope" value="Bacteria"/>
</dbReference>
<organism evidence="14 15">
    <name type="scientific">Aminomonas paucivorans DSM 12260</name>
    <dbReference type="NCBI Taxonomy" id="584708"/>
    <lineage>
        <taxon>Bacteria</taxon>
        <taxon>Thermotogati</taxon>
        <taxon>Synergistota</taxon>
        <taxon>Synergistia</taxon>
        <taxon>Synergistales</taxon>
        <taxon>Synergistaceae</taxon>
        <taxon>Aminomonas</taxon>
    </lineage>
</organism>